<dbReference type="PANTHER" id="PTHR36443:SF1">
    <property type="entry name" value="BSR5223 PROTEIN"/>
    <property type="match status" value="1"/>
</dbReference>
<feature type="transmembrane region" description="Helical" evidence="1">
    <location>
        <begin position="44"/>
        <end position="64"/>
    </location>
</feature>
<reference evidence="2" key="1">
    <citation type="submission" date="2022-07" db="EMBL/GenBank/DDBJ databases">
        <title>Parvularcula maris sp. nov., an algicidal bacterium isolated from seawater.</title>
        <authorList>
            <person name="Li F."/>
        </authorList>
    </citation>
    <scope>NUCLEOTIDE SEQUENCE</scope>
    <source>
        <strain evidence="2">BGMRC 0090</strain>
    </source>
</reference>
<dbReference type="RefSeq" id="WP_256618834.1">
    <property type="nucleotide sequence ID" value="NZ_JANIBC010000003.1"/>
</dbReference>
<comment type="caution">
    <text evidence="2">The sequence shown here is derived from an EMBL/GenBank/DDBJ whole genome shotgun (WGS) entry which is preliminary data.</text>
</comment>
<keyword evidence="1" id="KW-0472">Membrane</keyword>
<evidence type="ECO:0000313" key="2">
    <source>
        <dbReference type="EMBL" id="MCQ8184973.1"/>
    </source>
</evidence>
<keyword evidence="1" id="KW-0812">Transmembrane</keyword>
<name>A0A9X2L8C1_9PROT</name>
<evidence type="ECO:0000256" key="1">
    <source>
        <dbReference type="SAM" id="Phobius"/>
    </source>
</evidence>
<dbReference type="PANTHER" id="PTHR36443">
    <property type="entry name" value="BSR5223 PROTEIN"/>
    <property type="match status" value="1"/>
</dbReference>
<dbReference type="Pfam" id="PF11146">
    <property type="entry name" value="DUF2905"/>
    <property type="match status" value="1"/>
</dbReference>
<proteinExistence type="predicted"/>
<protein>
    <submittedName>
        <fullName evidence="2">DUF2905 domain-containing protein</fullName>
    </submittedName>
</protein>
<dbReference type="Proteomes" id="UP001142610">
    <property type="component" value="Unassembled WGS sequence"/>
</dbReference>
<accession>A0A9X2L8C1</accession>
<keyword evidence="1" id="KW-1133">Transmembrane helix</keyword>
<gene>
    <name evidence="2" type="ORF">NOG11_06165</name>
</gene>
<dbReference type="InterPro" id="IPR021320">
    <property type="entry name" value="DUF2905"/>
</dbReference>
<keyword evidence="3" id="KW-1185">Reference proteome</keyword>
<evidence type="ECO:0000313" key="3">
    <source>
        <dbReference type="Proteomes" id="UP001142610"/>
    </source>
</evidence>
<dbReference type="AlphaFoldDB" id="A0A9X2L8C1"/>
<dbReference type="EMBL" id="JANIBC010000003">
    <property type="protein sequence ID" value="MCQ8184973.1"/>
    <property type="molecule type" value="Genomic_DNA"/>
</dbReference>
<organism evidence="2 3">
    <name type="scientific">Parvularcula maris</name>
    <dbReference type="NCBI Taxonomy" id="2965077"/>
    <lineage>
        <taxon>Bacteria</taxon>
        <taxon>Pseudomonadati</taxon>
        <taxon>Pseudomonadota</taxon>
        <taxon>Alphaproteobacteria</taxon>
        <taxon>Parvularculales</taxon>
        <taxon>Parvularculaceae</taxon>
        <taxon>Parvularcula</taxon>
    </lineage>
</organism>
<sequence>MQKLLIILGIVLLLTGLLWPWLSQLPFGRLPGDIRFERGGTKVFLPIATCVVLSVVASIVLRLLSR</sequence>